<evidence type="ECO:0000313" key="2">
    <source>
        <dbReference type="Proteomes" id="UP001230649"/>
    </source>
</evidence>
<dbReference type="Proteomes" id="UP001230649">
    <property type="component" value="Unassembled WGS sequence"/>
</dbReference>
<protein>
    <submittedName>
        <fullName evidence="1">Uncharacterized protein</fullName>
    </submittedName>
</protein>
<organism evidence="1 2">
    <name type="scientific">Naganishia adeliensis</name>
    <dbReference type="NCBI Taxonomy" id="92952"/>
    <lineage>
        <taxon>Eukaryota</taxon>
        <taxon>Fungi</taxon>
        <taxon>Dikarya</taxon>
        <taxon>Basidiomycota</taxon>
        <taxon>Agaricomycotina</taxon>
        <taxon>Tremellomycetes</taxon>
        <taxon>Filobasidiales</taxon>
        <taxon>Filobasidiaceae</taxon>
        <taxon>Naganishia</taxon>
    </lineage>
</organism>
<accession>A0ACC2X2V1</accession>
<evidence type="ECO:0000313" key="1">
    <source>
        <dbReference type="EMBL" id="KAJ9117739.1"/>
    </source>
</evidence>
<proteinExistence type="predicted"/>
<dbReference type="EMBL" id="JASBWS010000001">
    <property type="protein sequence ID" value="KAJ9117739.1"/>
    <property type="molecule type" value="Genomic_DNA"/>
</dbReference>
<reference evidence="1" key="1">
    <citation type="submission" date="2023-04" db="EMBL/GenBank/DDBJ databases">
        <title>Draft Genome sequencing of Naganishia species isolated from polar environments using Oxford Nanopore Technology.</title>
        <authorList>
            <person name="Leo P."/>
            <person name="Venkateswaran K."/>
        </authorList>
    </citation>
    <scope>NUCLEOTIDE SEQUENCE</scope>
    <source>
        <strain evidence="1">MNA-CCFEE 5262</strain>
    </source>
</reference>
<keyword evidence="2" id="KW-1185">Reference proteome</keyword>
<gene>
    <name evidence="1" type="ORF">QFC20_000017</name>
</gene>
<name>A0ACC2X2V1_9TREE</name>
<sequence>MLFNDLTKFSVVTLLAALASGAVPTERNNGGKKNKDTTTFSECQRPKAQGHQLESCPNGTVYVSQTDPQSNFGSIQDAVLSLPFDNSPQYILVGPGSYHEVVNVTRKGPLTVMASPRRKLHGPFRSNLIMFIQGITEDPYDYTKNTVKLWSSSFINQSTQTTSQDNADAVTLTISPNRKGSLIGVGPAGAPLQPEFGNVDAKFYNLDVANRATVNGTEFFGQTGPSAALLVAYANASFYGCSFFSWFEGVTMANRGNGGGITAWKGSSFLYGPDTFGVYQANGRIVRAPDAPAVPYLSKNCPLGRPWNNASRSIYKNTYMDDLVLPQGFVAWQDKEPRLVPGLTIFGEYGSYGPGYTPDSRNLTVGALLSEAEAGQYTVEKVFGGMPAWIDLGTATISELNYAALLAGINEDELVNACRYTSRHQPAYPAMTESKVFSLLVLPNGTCIPNRIAKAAMEENIADIANSTPSEELIKLYDVWARGGSGTIITGHVMVDRSAMAGPGDVALDEDSDLTSFREWAEVSKRHGAQVWMQINHPGRQMRADLGLQAYAPSAVPLNMGGLSRLFGQPTEMSDEMIEDVIRKFIKTASLAEEASFSGVEVHAAHGYLLSQFLSPLVNKRTDRWGGSLENRARPLYSIVQGIRATVKPTFTLAVKLNSADFQRGGFSPTDALDVVRTLNTLGVDCIEISGGSYESPAMGGLKPKESTIAREAYFLEFARDIVAVSSVPIMLTGGISRKEIIDEVLEANVALVGMATALALVPDFPARLKRGEPIPRAKTVLPSWSNRSLAAVANTGVVKWHMRKHSTGSRIGWQIWPVVALLVELFLNWRRVRMFQRIRRKSE</sequence>
<comment type="caution">
    <text evidence="1">The sequence shown here is derived from an EMBL/GenBank/DDBJ whole genome shotgun (WGS) entry which is preliminary data.</text>
</comment>